<comment type="caution">
    <text evidence="1">The sequence shown here is derived from an EMBL/GenBank/DDBJ whole genome shotgun (WGS) entry which is preliminary data.</text>
</comment>
<evidence type="ECO:0000313" key="1">
    <source>
        <dbReference type="EMBL" id="OTI60367.1"/>
    </source>
</evidence>
<evidence type="ECO:0000313" key="2">
    <source>
        <dbReference type="Proteomes" id="UP000194857"/>
    </source>
</evidence>
<organism evidence="1 2">
    <name type="scientific">Pseudomonas aeruginosa</name>
    <dbReference type="NCBI Taxonomy" id="287"/>
    <lineage>
        <taxon>Bacteria</taxon>
        <taxon>Pseudomonadati</taxon>
        <taxon>Pseudomonadota</taxon>
        <taxon>Gammaproteobacteria</taxon>
        <taxon>Pseudomonadales</taxon>
        <taxon>Pseudomonadaceae</taxon>
        <taxon>Pseudomonas</taxon>
    </lineage>
</organism>
<reference evidence="1 2" key="1">
    <citation type="submission" date="2017-05" db="EMBL/GenBank/DDBJ databases">
        <authorList>
            <person name="Song R."/>
            <person name="Chenine A.L."/>
            <person name="Ruprecht R.M."/>
        </authorList>
    </citation>
    <scope>NUCLEOTIDE SEQUENCE [LARGE SCALE GENOMIC DNA]</scope>
    <source>
        <strain evidence="1 2">S567_C10_BS</strain>
    </source>
</reference>
<protein>
    <submittedName>
        <fullName evidence="1">Uncharacterized protein</fullName>
    </submittedName>
</protein>
<sequence length="70" mass="7538">MFQPLSGSLQPGIRFLCDPIPAPPTVRLAAPLPGGRRYGLTTFPICHTTGLGLAFSPVVLKATYPHIPRR</sequence>
<dbReference type="Proteomes" id="UP000194857">
    <property type="component" value="Unassembled WGS sequence"/>
</dbReference>
<accession>A0A232CZX5</accession>
<dbReference type="AlphaFoldDB" id="A0A232CZX5"/>
<name>A0A232CZX5_PSEAI</name>
<gene>
    <name evidence="1" type="ORF">CAZ10_18975</name>
</gene>
<dbReference type="EMBL" id="NFFZ01000009">
    <property type="protein sequence ID" value="OTI60367.1"/>
    <property type="molecule type" value="Genomic_DNA"/>
</dbReference>
<proteinExistence type="predicted"/>